<organism evidence="3 4">
    <name type="scientific">Mycobacterium lacus</name>
    <dbReference type="NCBI Taxonomy" id="169765"/>
    <lineage>
        <taxon>Bacteria</taxon>
        <taxon>Bacillati</taxon>
        <taxon>Actinomycetota</taxon>
        <taxon>Actinomycetes</taxon>
        <taxon>Mycobacteriales</taxon>
        <taxon>Mycobacteriaceae</taxon>
        <taxon>Mycobacterium</taxon>
    </lineage>
</organism>
<proteinExistence type="predicted"/>
<dbReference type="InterPro" id="IPR012337">
    <property type="entry name" value="RNaseH-like_sf"/>
</dbReference>
<reference evidence="3 4" key="1">
    <citation type="journal article" date="2019" name="Emerg. Microbes Infect.">
        <title>Comprehensive subspecies identification of 175 nontuberculous mycobacteria species based on 7547 genomic profiles.</title>
        <authorList>
            <person name="Matsumoto Y."/>
            <person name="Kinjo T."/>
            <person name="Motooka D."/>
            <person name="Nabeya D."/>
            <person name="Jung N."/>
            <person name="Uechi K."/>
            <person name="Horii T."/>
            <person name="Iida T."/>
            <person name="Fujita J."/>
            <person name="Nakamura S."/>
        </authorList>
    </citation>
    <scope>NUCLEOTIDE SEQUENCE [LARGE SCALE GENOMIC DNA]</scope>
    <source>
        <strain evidence="3 4">JCM 15657</strain>
    </source>
</reference>
<dbReference type="Pfam" id="PF01609">
    <property type="entry name" value="DDE_Tnp_1"/>
    <property type="match status" value="1"/>
</dbReference>
<dbReference type="Proteomes" id="UP000466396">
    <property type="component" value="Chromosome"/>
</dbReference>
<evidence type="ECO:0000256" key="1">
    <source>
        <dbReference type="SAM" id="MobiDB-lite"/>
    </source>
</evidence>
<protein>
    <recommendedName>
        <fullName evidence="2">Transposase IS4-like domain-containing protein</fullName>
    </recommendedName>
</protein>
<dbReference type="InterPro" id="IPR047654">
    <property type="entry name" value="IS1634_transpos"/>
</dbReference>
<dbReference type="AlphaFoldDB" id="A0A7I7NLE0"/>
<evidence type="ECO:0000259" key="2">
    <source>
        <dbReference type="Pfam" id="PF01609"/>
    </source>
</evidence>
<gene>
    <name evidence="3" type="ORF">MLAC_26340</name>
</gene>
<feature type="domain" description="Transposase IS4-like" evidence="2">
    <location>
        <begin position="28"/>
        <end position="308"/>
    </location>
</feature>
<dbReference type="GO" id="GO:0006313">
    <property type="term" value="P:DNA transposition"/>
    <property type="evidence" value="ECO:0007669"/>
    <property type="project" value="InterPro"/>
</dbReference>
<dbReference type="PANTHER" id="PTHR34614">
    <property type="match status" value="1"/>
</dbReference>
<dbReference type="InterPro" id="IPR002559">
    <property type="entry name" value="Transposase_11"/>
</dbReference>
<dbReference type="GO" id="GO:0004803">
    <property type="term" value="F:transposase activity"/>
    <property type="evidence" value="ECO:0007669"/>
    <property type="project" value="InterPro"/>
</dbReference>
<dbReference type="KEGG" id="mlj:MLAC_26340"/>
<dbReference type="SUPFAM" id="SSF53098">
    <property type="entry name" value="Ribonuclease H-like"/>
    <property type="match status" value="1"/>
</dbReference>
<evidence type="ECO:0000313" key="4">
    <source>
        <dbReference type="Proteomes" id="UP000466396"/>
    </source>
</evidence>
<name>A0A7I7NLE0_9MYCO</name>
<accession>A0A7I7NLE0</accession>
<keyword evidence="4" id="KW-1185">Reference proteome</keyword>
<dbReference type="NCBIfam" id="NF033559">
    <property type="entry name" value="transpos_IS1634"/>
    <property type="match status" value="1"/>
</dbReference>
<evidence type="ECO:0000313" key="3">
    <source>
        <dbReference type="EMBL" id="BBX97340.1"/>
    </source>
</evidence>
<feature type="region of interest" description="Disordered" evidence="1">
    <location>
        <begin position="326"/>
        <end position="360"/>
    </location>
</feature>
<dbReference type="PANTHER" id="PTHR34614:SF2">
    <property type="entry name" value="TRANSPOSASE IS4-LIKE DOMAIN-CONTAINING PROTEIN"/>
    <property type="match status" value="1"/>
</dbReference>
<dbReference type="EMBL" id="AP022581">
    <property type="protein sequence ID" value="BBX97340.1"/>
    <property type="molecule type" value="Genomic_DNA"/>
</dbReference>
<dbReference type="GO" id="GO:0003677">
    <property type="term" value="F:DNA binding"/>
    <property type="evidence" value="ECO:0007669"/>
    <property type="project" value="InterPro"/>
</dbReference>
<sequence length="414" mass="45904">MNPGRMALFDLSSSWVTGRCCELAAHGYSRDGKKGCQQIEYGVLTDPDGRPVAVRVFAGNTSDPSAFTQIVEVIKDKLAIQRLILVGDRGMITGARIDKLRELNDTPDDAACFDWITALRAPSIAKLARDDGPLQMSLFDQQDLAEITHPDYPGERLIACRNPALAAERARKRQDLLAATDKELAHIAERVTKGTLSGADKIGIEVGRVSGKFKVGKHFHLTITDTAFTYHRDQAAIDAEAALDGIYVLRTSVDAQALDPAAIVESYKKLANVERDFRIIKSDDLDLRPIHHRLQDRVKAHMLICMLACYLTWHLRKAWAPLTFTDQAPPQRDNPVAPARRSATAQAKASTKHDDDGNPVGSFRDLLTHLGTLTRDRIRYHDTDIEIDKLTDPTPHQRRAFDLIEAPIPLTIAA</sequence>